<dbReference type="Pfam" id="PF07715">
    <property type="entry name" value="Plug"/>
    <property type="match status" value="1"/>
</dbReference>
<keyword evidence="8 10" id="KW-0472">Membrane</keyword>
<comment type="subcellular location">
    <subcellularLocation>
        <location evidence="1 10">Cell outer membrane</location>
        <topology evidence="1 10">Multi-pass membrane protein</topology>
    </subcellularLocation>
</comment>
<keyword evidence="4" id="KW-0406">Ion transport</keyword>
<keyword evidence="6" id="KW-0408">Iron</keyword>
<sequence length="1146" mass="128252">MKKNYYGLISGACIIWKSKLLKRMKIVTLLILVTITQAFALDSYAQNKRLSLRFTNERIINILDEIEEQSEFYFMFDASKIDVNQRKSIDCENQTITNILDQLFENTRITYRVSDRQIGLISTNFANADQSQAVSGKVSDSSGSPLPGVTVVIKGTTQGTVTNGDGEYSLSNIPDNAELVFSFVGMKTQEITVAGKANINVVMAEEAIGLDEVVAVGYGTQTKASLTGSAQVVKMDDIEKRGISTGNIVKAIEGFVPGLQISYNGNPNNTTSMILRGRGTLNSGIAPLIIIDGVPTNRGLNELAVHDIENIQVLKDASSATIYGSRAANGVILVTTKKGEEGNNITINSSIKVGFLPQNTIPLLNTEEYGRAQWIAAKNDGVDPNYGTYSYLDHQDASGKWILDEIILPDFLDADKTMKPANTNWEKVISRNAITQNHNIAASFGGKKANALLSYDYLKSEGTTKYNNWIRNTLRINSSYNLIGGRLEVGENISLIKMMYTGSSYLDRIPTIQSIVPVHTIDGKGWGGPVKGMSDRNNPLLMIMNNRQNHSDDLRLVGSLYMDLELFKNFHFKSTAGVDYDGKWQRTMNLKYNAGFMSEDVTKMEVYASYDGSWTWNNVFNYQFKLNKNNFNLMVGQELTEANGSYLWGARDGFAMESTDYMYLDVGEENVRNGNIAWDNALNSYFGRLVYDYSRKYLLTAIIRRDGSSRFGTNNKYALFPSLSAGWVITEESFMESFNWLSYLKIRYGWGRTGNQEIDNYASYSQYMAQYDDSTTGINPSNSTAYDIYGNDEGFLPSGFRILLNGNSDLKWETTTQNNFGVDFNLFDSKLTGSFDYYIKHTYDILVKPPTLRVTGYNQSTWYNGAEMKNKGWEATLSYSGQINKLSYFVGFTGYHNDNEFVYIMPEALGAYAGNGKDQTILGRPLRSLYGYIAEGIFQNQEEVDAAPVQPGKGVGRIKYRDISGSNGVPDGKIDSDDRTWIGVDEPKFAWSSNLQAKWKNFTLSMLWNSEIGREISSPTKGLTNFFGFYGGQNYGKALLNAWTTDNNKSDIPALTKSDNNSEQRFSTYFVENTSYLKLQSFELGYELPKAIAQKLLMQDAQVFVQGENLWTIKLPGNSFTGYDEKNPNLTYPLPISFTFGLNFKF</sequence>
<evidence type="ECO:0000256" key="3">
    <source>
        <dbReference type="ARBA" id="ARBA00022452"/>
    </source>
</evidence>
<keyword evidence="14" id="KW-1185">Reference proteome</keyword>
<dbReference type="InterPro" id="IPR039426">
    <property type="entry name" value="TonB-dep_rcpt-like"/>
</dbReference>
<keyword evidence="2 10" id="KW-0813">Transport</keyword>
<keyword evidence="7 11" id="KW-0798">TonB box</keyword>
<dbReference type="EMBL" id="QWET01000025">
    <property type="protein sequence ID" value="RIH63119.1"/>
    <property type="molecule type" value="Genomic_DNA"/>
</dbReference>
<dbReference type="InterPro" id="IPR023996">
    <property type="entry name" value="TonB-dep_OMP_SusC/RagA"/>
</dbReference>
<comment type="caution">
    <text evidence="13">The sequence shown here is derived from an EMBL/GenBank/DDBJ whole genome shotgun (WGS) entry which is preliminary data.</text>
</comment>
<dbReference type="AlphaFoldDB" id="A0A399CTN5"/>
<evidence type="ECO:0000256" key="1">
    <source>
        <dbReference type="ARBA" id="ARBA00004571"/>
    </source>
</evidence>
<dbReference type="Pfam" id="PF00593">
    <property type="entry name" value="TonB_dep_Rec_b-barrel"/>
    <property type="match status" value="1"/>
</dbReference>
<feature type="domain" description="Secretin/TonB short N-terminal" evidence="12">
    <location>
        <begin position="72"/>
        <end position="123"/>
    </location>
</feature>
<dbReference type="InterPro" id="IPR000531">
    <property type="entry name" value="Beta-barrel_TonB"/>
</dbReference>
<reference evidence="13 14" key="1">
    <citation type="journal article" date="2015" name="Int. J. Syst. Evol. Microbiol.">
        <title>Mariniphaga sediminis sp. nov., isolated from coastal sediment.</title>
        <authorList>
            <person name="Wang F.Q."/>
            <person name="Shen Q.Y."/>
            <person name="Chen G.J."/>
            <person name="Du Z.J."/>
        </authorList>
    </citation>
    <scope>NUCLEOTIDE SEQUENCE [LARGE SCALE GENOMIC DNA]</scope>
    <source>
        <strain evidence="13 14">SY21</strain>
    </source>
</reference>
<keyword evidence="5 10" id="KW-0812">Transmembrane</keyword>
<dbReference type="Gene3D" id="2.170.130.10">
    <property type="entry name" value="TonB-dependent receptor, plug domain"/>
    <property type="match status" value="1"/>
</dbReference>
<dbReference type="Gene3D" id="2.40.170.20">
    <property type="entry name" value="TonB-dependent receptor, beta-barrel domain"/>
    <property type="match status" value="1"/>
</dbReference>
<evidence type="ECO:0000256" key="4">
    <source>
        <dbReference type="ARBA" id="ARBA00022496"/>
    </source>
</evidence>
<dbReference type="PROSITE" id="PS52016">
    <property type="entry name" value="TONB_DEPENDENT_REC_3"/>
    <property type="match status" value="1"/>
</dbReference>
<dbReference type="RefSeq" id="WP_119351905.1">
    <property type="nucleotide sequence ID" value="NZ_QWET01000025.1"/>
</dbReference>
<evidence type="ECO:0000256" key="5">
    <source>
        <dbReference type="ARBA" id="ARBA00022692"/>
    </source>
</evidence>
<dbReference type="SUPFAM" id="SSF49464">
    <property type="entry name" value="Carboxypeptidase regulatory domain-like"/>
    <property type="match status" value="1"/>
</dbReference>
<dbReference type="Pfam" id="PF13715">
    <property type="entry name" value="CarbopepD_reg_2"/>
    <property type="match status" value="1"/>
</dbReference>
<evidence type="ECO:0000256" key="10">
    <source>
        <dbReference type="PROSITE-ProRule" id="PRU01360"/>
    </source>
</evidence>
<dbReference type="InterPro" id="IPR012910">
    <property type="entry name" value="Plug_dom"/>
</dbReference>
<organism evidence="13 14">
    <name type="scientific">Mariniphaga sediminis</name>
    <dbReference type="NCBI Taxonomy" id="1628158"/>
    <lineage>
        <taxon>Bacteria</taxon>
        <taxon>Pseudomonadati</taxon>
        <taxon>Bacteroidota</taxon>
        <taxon>Bacteroidia</taxon>
        <taxon>Marinilabiliales</taxon>
        <taxon>Prolixibacteraceae</taxon>
        <taxon>Mariniphaga</taxon>
    </lineage>
</organism>
<name>A0A399CTN5_9BACT</name>
<dbReference type="Proteomes" id="UP000266441">
    <property type="component" value="Unassembled WGS sequence"/>
</dbReference>
<evidence type="ECO:0000256" key="7">
    <source>
        <dbReference type="ARBA" id="ARBA00023077"/>
    </source>
</evidence>
<comment type="similarity">
    <text evidence="10 11">Belongs to the TonB-dependent receptor family.</text>
</comment>
<evidence type="ECO:0000256" key="11">
    <source>
        <dbReference type="RuleBase" id="RU003357"/>
    </source>
</evidence>
<dbReference type="InterPro" id="IPR008969">
    <property type="entry name" value="CarboxyPept-like_regulatory"/>
</dbReference>
<dbReference type="Pfam" id="PF07660">
    <property type="entry name" value="STN"/>
    <property type="match status" value="1"/>
</dbReference>
<keyword evidence="3 10" id="KW-1134">Transmembrane beta strand</keyword>
<evidence type="ECO:0000259" key="12">
    <source>
        <dbReference type="SMART" id="SM00965"/>
    </source>
</evidence>
<keyword evidence="9 10" id="KW-0998">Cell outer membrane</keyword>
<evidence type="ECO:0000256" key="9">
    <source>
        <dbReference type="ARBA" id="ARBA00023237"/>
    </source>
</evidence>
<dbReference type="GO" id="GO:0006826">
    <property type="term" value="P:iron ion transport"/>
    <property type="evidence" value="ECO:0007669"/>
    <property type="project" value="UniProtKB-KW"/>
</dbReference>
<evidence type="ECO:0000313" key="13">
    <source>
        <dbReference type="EMBL" id="RIH63119.1"/>
    </source>
</evidence>
<dbReference type="Gene3D" id="2.60.40.1120">
    <property type="entry name" value="Carboxypeptidase-like, regulatory domain"/>
    <property type="match status" value="1"/>
</dbReference>
<proteinExistence type="inferred from homology"/>
<dbReference type="InterPro" id="IPR011662">
    <property type="entry name" value="Secretin/TonB_short_N"/>
</dbReference>
<dbReference type="NCBIfam" id="TIGR04056">
    <property type="entry name" value="OMP_RagA_SusC"/>
    <property type="match status" value="1"/>
</dbReference>
<dbReference type="InterPro" id="IPR036942">
    <property type="entry name" value="Beta-barrel_TonB_sf"/>
</dbReference>
<evidence type="ECO:0000256" key="6">
    <source>
        <dbReference type="ARBA" id="ARBA00023004"/>
    </source>
</evidence>
<protein>
    <submittedName>
        <fullName evidence="13">SusC/RagA family TonB-linked outer membrane protein</fullName>
    </submittedName>
</protein>
<dbReference type="OrthoDB" id="1109428at2"/>
<dbReference type="GO" id="GO:0009279">
    <property type="term" value="C:cell outer membrane"/>
    <property type="evidence" value="ECO:0007669"/>
    <property type="project" value="UniProtKB-SubCell"/>
</dbReference>
<dbReference type="InterPro" id="IPR037066">
    <property type="entry name" value="Plug_dom_sf"/>
</dbReference>
<evidence type="ECO:0000256" key="2">
    <source>
        <dbReference type="ARBA" id="ARBA00022448"/>
    </source>
</evidence>
<gene>
    <name evidence="13" type="ORF">D1164_21160</name>
</gene>
<dbReference type="SMART" id="SM00965">
    <property type="entry name" value="STN"/>
    <property type="match status" value="1"/>
</dbReference>
<dbReference type="SUPFAM" id="SSF56935">
    <property type="entry name" value="Porins"/>
    <property type="match status" value="1"/>
</dbReference>
<dbReference type="NCBIfam" id="TIGR04057">
    <property type="entry name" value="SusC_RagA_signa"/>
    <property type="match status" value="1"/>
</dbReference>
<dbReference type="InterPro" id="IPR023997">
    <property type="entry name" value="TonB-dep_OMP_SusC/RagA_CS"/>
</dbReference>
<evidence type="ECO:0000313" key="14">
    <source>
        <dbReference type="Proteomes" id="UP000266441"/>
    </source>
</evidence>
<keyword evidence="4" id="KW-0410">Iron transport</keyword>
<dbReference type="FunFam" id="2.60.40.1120:FF:000003">
    <property type="entry name" value="Outer membrane protein Omp121"/>
    <property type="match status" value="1"/>
</dbReference>
<evidence type="ECO:0000256" key="8">
    <source>
        <dbReference type="ARBA" id="ARBA00023136"/>
    </source>
</evidence>
<accession>A0A399CTN5</accession>